<reference evidence="4" key="1">
    <citation type="journal article" date="2019" name="Int. J. Syst. Evol. Microbiol.">
        <title>The Global Catalogue of Microorganisms (GCM) 10K type strain sequencing project: providing services to taxonomists for standard genome sequencing and annotation.</title>
        <authorList>
            <consortium name="The Broad Institute Genomics Platform"/>
            <consortium name="The Broad Institute Genome Sequencing Center for Infectious Disease"/>
            <person name="Wu L."/>
            <person name="Ma J."/>
        </authorList>
    </citation>
    <scope>NUCLEOTIDE SEQUENCE [LARGE SCALE GENOMIC DNA]</scope>
    <source>
        <strain evidence="4">JCM 9651</strain>
    </source>
</reference>
<feature type="region of interest" description="Disordered" evidence="1">
    <location>
        <begin position="219"/>
        <end position="266"/>
    </location>
</feature>
<keyword evidence="2" id="KW-1133">Transmembrane helix</keyword>
<dbReference type="RefSeq" id="WP_345042436.1">
    <property type="nucleotide sequence ID" value="NZ_BAAAYL010000001.1"/>
</dbReference>
<dbReference type="EMBL" id="BAAAYL010000001">
    <property type="protein sequence ID" value="GAA3377798.1"/>
    <property type="molecule type" value="Genomic_DNA"/>
</dbReference>
<keyword evidence="2" id="KW-0812">Transmembrane</keyword>
<evidence type="ECO:0000256" key="1">
    <source>
        <dbReference type="SAM" id="MobiDB-lite"/>
    </source>
</evidence>
<gene>
    <name evidence="3" type="ORF">GCM10020367_54910</name>
</gene>
<sequence length="383" mass="42127">MRLQALDTNRKHAEAEALGLIRRRYIDAALRKQYVNARELNGLGAILIEDLSDRGIRTAADFVGFSWGTAPNGRGSEVIWIRKAGGGRVHVNGIGPHRAQDLVRWRESCVARAEARAPKRLSHEDRRRVDEIVEQQRADLQRRYVAAGLTAALTRLAARRALAETLEQAETVDRESEARPAWQRAEYDAAVLAQQDARRAEPDAEYLRLTGKAGIPAEAKGASVSGRPMERAAVSSSGAEYPRLAGRAASTTEPSIVSEPGRAAEDEAAGRLGTEHLRLSGEAGEPTEVKTDPGRPGMVWWVPVLLFGNWARLDNGGAMGAPPSVQQTLAAMNLIVALVLLTMWGRRKWAWRRSRTALPMPRAARRAAWVWFFCVMAVGTYYA</sequence>
<feature type="transmembrane region" description="Helical" evidence="2">
    <location>
        <begin position="328"/>
        <end position="345"/>
    </location>
</feature>
<keyword evidence="2" id="KW-0472">Membrane</keyword>
<proteinExistence type="predicted"/>
<dbReference type="Proteomes" id="UP001499990">
    <property type="component" value="Unassembled WGS sequence"/>
</dbReference>
<evidence type="ECO:0000256" key="2">
    <source>
        <dbReference type="SAM" id="Phobius"/>
    </source>
</evidence>
<evidence type="ECO:0000313" key="3">
    <source>
        <dbReference type="EMBL" id="GAA3377798.1"/>
    </source>
</evidence>
<name>A0ABP6SIK4_9ACTN</name>
<accession>A0ABP6SIK4</accession>
<organism evidence="3 4">
    <name type="scientific">Streptomyces sannanensis</name>
    <dbReference type="NCBI Taxonomy" id="285536"/>
    <lineage>
        <taxon>Bacteria</taxon>
        <taxon>Bacillati</taxon>
        <taxon>Actinomycetota</taxon>
        <taxon>Actinomycetes</taxon>
        <taxon>Kitasatosporales</taxon>
        <taxon>Streptomycetaceae</taxon>
        <taxon>Streptomyces</taxon>
    </lineage>
</organism>
<evidence type="ECO:0000313" key="4">
    <source>
        <dbReference type="Proteomes" id="UP001499990"/>
    </source>
</evidence>
<keyword evidence="4" id="KW-1185">Reference proteome</keyword>
<protein>
    <submittedName>
        <fullName evidence="3">Uncharacterized protein</fullName>
    </submittedName>
</protein>
<feature type="transmembrane region" description="Helical" evidence="2">
    <location>
        <begin position="366"/>
        <end position="382"/>
    </location>
</feature>
<comment type="caution">
    <text evidence="3">The sequence shown here is derived from an EMBL/GenBank/DDBJ whole genome shotgun (WGS) entry which is preliminary data.</text>
</comment>